<evidence type="ECO:0000256" key="1">
    <source>
        <dbReference type="SAM" id="MobiDB-lite"/>
    </source>
</evidence>
<dbReference type="PANTHER" id="PTHR47326:SF1">
    <property type="entry name" value="HTH PSQ-TYPE DOMAIN-CONTAINING PROTEIN"/>
    <property type="match status" value="1"/>
</dbReference>
<protein>
    <recommendedName>
        <fullName evidence="4">Transglutaminase-like domain-containing protein</fullName>
    </recommendedName>
</protein>
<reference evidence="2 3" key="1">
    <citation type="submission" date="2023-02" db="EMBL/GenBank/DDBJ databases">
        <title>LHISI_Scaffold_Assembly.</title>
        <authorList>
            <person name="Stuart O.P."/>
            <person name="Cleave R."/>
            <person name="Magrath M.J.L."/>
            <person name="Mikheyev A.S."/>
        </authorList>
    </citation>
    <scope>NUCLEOTIDE SEQUENCE [LARGE SCALE GENOMIC DNA]</scope>
    <source>
        <strain evidence="2">Daus_M_001</strain>
        <tissue evidence="2">Leg muscle</tissue>
    </source>
</reference>
<evidence type="ECO:0000313" key="2">
    <source>
        <dbReference type="EMBL" id="KAJ8868553.1"/>
    </source>
</evidence>
<feature type="region of interest" description="Disordered" evidence="1">
    <location>
        <begin position="570"/>
        <end position="591"/>
    </location>
</feature>
<organism evidence="2 3">
    <name type="scientific">Dryococelus australis</name>
    <dbReference type="NCBI Taxonomy" id="614101"/>
    <lineage>
        <taxon>Eukaryota</taxon>
        <taxon>Metazoa</taxon>
        <taxon>Ecdysozoa</taxon>
        <taxon>Arthropoda</taxon>
        <taxon>Hexapoda</taxon>
        <taxon>Insecta</taxon>
        <taxon>Pterygota</taxon>
        <taxon>Neoptera</taxon>
        <taxon>Polyneoptera</taxon>
        <taxon>Phasmatodea</taxon>
        <taxon>Verophasmatodea</taxon>
        <taxon>Anareolatae</taxon>
        <taxon>Phasmatidae</taxon>
        <taxon>Eurycanthinae</taxon>
        <taxon>Dryococelus</taxon>
    </lineage>
</organism>
<dbReference type="EMBL" id="JARBHB010000014">
    <property type="protein sequence ID" value="KAJ8868553.1"/>
    <property type="molecule type" value="Genomic_DNA"/>
</dbReference>
<proteinExistence type="predicted"/>
<feature type="compositionally biased region" description="Basic and acidic residues" evidence="1">
    <location>
        <begin position="570"/>
        <end position="585"/>
    </location>
</feature>
<accession>A0ABQ9G7X9</accession>
<dbReference type="PANTHER" id="PTHR47326">
    <property type="entry name" value="TRANSPOSABLE ELEMENT TC3 TRANSPOSASE-LIKE PROTEIN"/>
    <property type="match status" value="1"/>
</dbReference>
<sequence>MGPQGKVARAIPSGAILAQWIDRFQVGLQWLIGYIYTKWGRSGPVDRYISNGATVANASLDEGCTHLTKGLRVRGVKQCEILHDALLTALLRRANFTRTLTIRYRIDWQPASNERRAVQCIVDKQYDGWCAWDQQNWCPFSGVEISDSLVCALDSPLVVDRPIMNAVKYRVVSGVVWTNRTMVSSNTDTNRTGVLAVVDIDLNELIVKLPSGRLWRGRGGNTATAIADARAMSMHDAAALCRRSVQVKMIVVGIERRRPGTPSSWPPECRLSRSLVFRRDHATVGVGPRTRLQYERCSSTFEVDEAAGAWNIGSPRLQRDAHGRSHGGATHRLKMGMDHLFAFCACKKAVHCWDTEFGCAQPARSVYLIFSLWCYVSTVPVGRVTGVPLDAREAMWFQQDGVPPHFAIAVLRHSTCTSRIGGYVGEAPIAWSLRSPDITPPDFWLWGHTKTMVYETPVPMYETPLDTRNELTTPETFAHVRRNNMLQRCTACVADGWPDRESKPGAPECEESSVLPQRNITRFEHRVSKRLIIHFNEEVSSYVTFLHFAGVSEAIWAALNNEVLRADETGAARAGETGDPREKKYPPTSGIVRHDPQRRKFGVDPSGNRTRFVLMRKVSSLATTPPRPLRVVGVGGMSGCFNSEAEHSRSYLPSPSLQCSLAAGRDLEVRKKVYCGVRFKYLLCASRVRAEEANLLFLNNFLIFHNISQRSLSPSFNKSHQKILIKLSLSTQPKEYALSTFELCTSCSRRRRAEHDFENFFVIDNAVTGLEVGPLIVPELLKTLPLTKGTQALNWRSFLVVHCAAMRLGVIPYNFDKMEILGHSPLRRRCLSWKKKQD</sequence>
<keyword evidence="3" id="KW-1185">Reference proteome</keyword>
<evidence type="ECO:0008006" key="4">
    <source>
        <dbReference type="Google" id="ProtNLM"/>
    </source>
</evidence>
<dbReference type="Proteomes" id="UP001159363">
    <property type="component" value="Chromosome 13"/>
</dbReference>
<gene>
    <name evidence="2" type="ORF">PR048_030091</name>
</gene>
<comment type="caution">
    <text evidence="2">The sequence shown here is derived from an EMBL/GenBank/DDBJ whole genome shotgun (WGS) entry which is preliminary data.</text>
</comment>
<evidence type="ECO:0000313" key="3">
    <source>
        <dbReference type="Proteomes" id="UP001159363"/>
    </source>
</evidence>
<dbReference type="Gene3D" id="3.30.420.10">
    <property type="entry name" value="Ribonuclease H-like superfamily/Ribonuclease H"/>
    <property type="match status" value="1"/>
</dbReference>
<dbReference type="InterPro" id="IPR036397">
    <property type="entry name" value="RNaseH_sf"/>
</dbReference>
<name>A0ABQ9G7X9_9NEOP</name>